<feature type="compositionally biased region" description="Basic residues" evidence="1">
    <location>
        <begin position="334"/>
        <end position="347"/>
    </location>
</feature>
<feature type="compositionally biased region" description="Acidic residues" evidence="1">
    <location>
        <begin position="358"/>
        <end position="370"/>
    </location>
</feature>
<sequence length="370" mass="41304">LCSPSQSLKYASAPMQQRSETRVAGASGTALDVRSFGSLSRAIIEIRGLSDWSDERVITKDKPQKGSPKGGVPKKIPNAGQDSRGKKNKYKSRKGEGRKELGEGQEKEIRKILKITKTLGTIVNFPVPLPSSLPPLFATELEKLGKVSTVAVGTLGVCKAAGDESGGPLWRTTPMDHLDTLLDEFCNNPKVFGNNLGAIESHRQIISRTIAAKSKETRSCRAKLLRARQLTAEARSHRQTNHGASSRSPDTRLHACWYAVRPQLPFPKEKNPRISLKLTETKDIISRSPTTCHRVCSLGEKLQRYIRGVYARPRNNRRSTKPRVRVFFAGKEVARKRSRGNRMRRTGKKEDEEKAENKEEDEGDLREEED</sequence>
<reference evidence="2 3" key="1">
    <citation type="submission" date="2015-09" db="EMBL/GenBank/DDBJ databases">
        <title>Trachymyrmex cornetzi WGS genome.</title>
        <authorList>
            <person name="Nygaard S."/>
            <person name="Hu H."/>
            <person name="Boomsma J."/>
            <person name="Zhang G."/>
        </authorList>
    </citation>
    <scope>NUCLEOTIDE SEQUENCE [LARGE SCALE GENOMIC DNA]</scope>
    <source>
        <strain evidence="2">Tcor2-1</strain>
        <tissue evidence="2">Whole body</tissue>
    </source>
</reference>
<proteinExistence type="predicted"/>
<feature type="region of interest" description="Disordered" evidence="1">
    <location>
        <begin position="55"/>
        <end position="104"/>
    </location>
</feature>
<dbReference type="AlphaFoldDB" id="A0A195DN06"/>
<evidence type="ECO:0000313" key="3">
    <source>
        <dbReference type="Proteomes" id="UP000078492"/>
    </source>
</evidence>
<feature type="non-terminal residue" evidence="2">
    <location>
        <position position="1"/>
    </location>
</feature>
<feature type="region of interest" description="Disordered" evidence="1">
    <location>
        <begin position="329"/>
        <end position="370"/>
    </location>
</feature>
<name>A0A195DN06_9HYME</name>
<feature type="region of interest" description="Disordered" evidence="1">
    <location>
        <begin position="1"/>
        <end position="27"/>
    </location>
</feature>
<feature type="compositionally biased region" description="Basic and acidic residues" evidence="1">
    <location>
        <begin position="348"/>
        <end position="357"/>
    </location>
</feature>
<accession>A0A195DN06</accession>
<feature type="compositionally biased region" description="Polar residues" evidence="1">
    <location>
        <begin position="1"/>
        <end position="18"/>
    </location>
</feature>
<dbReference type="Proteomes" id="UP000078492">
    <property type="component" value="Unassembled WGS sequence"/>
</dbReference>
<feature type="compositionally biased region" description="Basic and acidic residues" evidence="1">
    <location>
        <begin position="93"/>
        <end position="104"/>
    </location>
</feature>
<dbReference type="EMBL" id="KQ980734">
    <property type="protein sequence ID" value="KYN13884.1"/>
    <property type="molecule type" value="Genomic_DNA"/>
</dbReference>
<evidence type="ECO:0000256" key="1">
    <source>
        <dbReference type="SAM" id="MobiDB-lite"/>
    </source>
</evidence>
<evidence type="ECO:0000313" key="2">
    <source>
        <dbReference type="EMBL" id="KYN13884.1"/>
    </source>
</evidence>
<protein>
    <submittedName>
        <fullName evidence="2">Uncharacterized protein</fullName>
    </submittedName>
</protein>
<keyword evidence="3" id="KW-1185">Reference proteome</keyword>
<feature type="compositionally biased region" description="Basic and acidic residues" evidence="1">
    <location>
        <begin position="55"/>
        <end position="64"/>
    </location>
</feature>
<gene>
    <name evidence="2" type="ORF">ALC57_13958</name>
</gene>
<organism evidence="2 3">
    <name type="scientific">Trachymyrmex cornetzi</name>
    <dbReference type="NCBI Taxonomy" id="471704"/>
    <lineage>
        <taxon>Eukaryota</taxon>
        <taxon>Metazoa</taxon>
        <taxon>Ecdysozoa</taxon>
        <taxon>Arthropoda</taxon>
        <taxon>Hexapoda</taxon>
        <taxon>Insecta</taxon>
        <taxon>Pterygota</taxon>
        <taxon>Neoptera</taxon>
        <taxon>Endopterygota</taxon>
        <taxon>Hymenoptera</taxon>
        <taxon>Apocrita</taxon>
        <taxon>Aculeata</taxon>
        <taxon>Formicoidea</taxon>
        <taxon>Formicidae</taxon>
        <taxon>Myrmicinae</taxon>
        <taxon>Trachymyrmex</taxon>
    </lineage>
</organism>